<dbReference type="GO" id="GO:0003677">
    <property type="term" value="F:DNA binding"/>
    <property type="evidence" value="ECO:0007669"/>
    <property type="project" value="UniProtKB-KW"/>
</dbReference>
<keyword evidence="2" id="KW-0226">DNA condensation</keyword>
<dbReference type="PANTHER" id="PTHR33175">
    <property type="entry name" value="DNA-BINDING PROTEIN HU"/>
    <property type="match status" value="1"/>
</dbReference>
<accession>A0A2S5J3Z1</accession>
<evidence type="ECO:0000313" key="6">
    <source>
        <dbReference type="EMBL" id="CUU73479.1"/>
    </source>
</evidence>
<dbReference type="GO" id="GO:0030527">
    <property type="term" value="F:structural constituent of chromatin"/>
    <property type="evidence" value="ECO:0007669"/>
    <property type="project" value="InterPro"/>
</dbReference>
<evidence type="ECO:0000313" key="11">
    <source>
        <dbReference type="Proteomes" id="UP000052257"/>
    </source>
</evidence>
<dbReference type="Proteomes" id="UP000239685">
    <property type="component" value="Unassembled WGS sequence"/>
</dbReference>
<gene>
    <name evidence="7" type="primary">hup_1</name>
    <name evidence="5" type="synonym">hup_2</name>
    <name evidence="8" type="ORF">CDQ78_00300</name>
    <name evidence="5" type="ORF">ERS686654_00276</name>
    <name evidence="7" type="ORF">ERS739220_00948</name>
    <name evidence="6" type="ORF">ERS739223_00391</name>
</gene>
<reference evidence="9 10" key="1">
    <citation type="submission" date="2015-11" db="EMBL/GenBank/DDBJ databases">
        <authorList>
            <consortium name="Pathogen Informatics"/>
        </authorList>
    </citation>
    <scope>NUCLEOTIDE SEQUENCE [LARGE SCALE GENOMIC DNA]</scope>
    <source>
        <strain evidence="5 9">006A-0059</strain>
        <strain evidence="7 11">006A-0191</strain>
        <strain evidence="6 10">007A-0283</strain>
    </source>
</reference>
<dbReference type="GO" id="GO:0030261">
    <property type="term" value="P:chromosome condensation"/>
    <property type="evidence" value="ECO:0007669"/>
    <property type="project" value="UniProtKB-KW"/>
</dbReference>
<evidence type="ECO:0000313" key="7">
    <source>
        <dbReference type="EMBL" id="CUU78216.1"/>
    </source>
</evidence>
<dbReference type="Pfam" id="PF00216">
    <property type="entry name" value="Bac_DNA_binding"/>
    <property type="match status" value="1"/>
</dbReference>
<organism evidence="8 12">
    <name type="scientific">Campylobacter hyointestinalis subsp. hyointestinalis</name>
    <dbReference type="NCBI Taxonomy" id="91352"/>
    <lineage>
        <taxon>Bacteria</taxon>
        <taxon>Pseudomonadati</taxon>
        <taxon>Campylobacterota</taxon>
        <taxon>Epsilonproteobacteria</taxon>
        <taxon>Campylobacterales</taxon>
        <taxon>Campylobacteraceae</taxon>
        <taxon>Campylobacter</taxon>
    </lineage>
</organism>
<evidence type="ECO:0000313" key="8">
    <source>
        <dbReference type="EMBL" id="PPB72851.1"/>
    </source>
</evidence>
<evidence type="ECO:0000256" key="1">
    <source>
        <dbReference type="ARBA" id="ARBA00010529"/>
    </source>
</evidence>
<dbReference type="InterPro" id="IPR000119">
    <property type="entry name" value="Hist_DNA-bd"/>
</dbReference>
<dbReference type="EMBL" id="FAUW01000002">
    <property type="protein sequence ID" value="CUU78216.1"/>
    <property type="molecule type" value="Genomic_DNA"/>
</dbReference>
<dbReference type="PRINTS" id="PR01727">
    <property type="entry name" value="DNABINDINGHU"/>
</dbReference>
<evidence type="ECO:0000313" key="5">
    <source>
        <dbReference type="EMBL" id="CUU70781.1"/>
    </source>
</evidence>
<keyword evidence="3 8" id="KW-0238">DNA-binding</keyword>
<evidence type="ECO:0000256" key="4">
    <source>
        <dbReference type="RuleBase" id="RU003939"/>
    </source>
</evidence>
<evidence type="ECO:0000313" key="10">
    <source>
        <dbReference type="Proteomes" id="UP000052245"/>
    </source>
</evidence>
<dbReference type="EMBL" id="FAVB01000001">
    <property type="protein sequence ID" value="CUU70781.1"/>
    <property type="molecule type" value="Genomic_DNA"/>
</dbReference>
<comment type="caution">
    <text evidence="8">The sequence shown here is derived from an EMBL/GenBank/DDBJ whole genome shotgun (WGS) entry which is preliminary data.</text>
</comment>
<accession>A0A0S4RIP8</accession>
<dbReference type="Gene3D" id="4.10.520.10">
    <property type="entry name" value="IHF-like DNA-binding proteins"/>
    <property type="match status" value="1"/>
</dbReference>
<dbReference type="RefSeq" id="WP_034961433.1">
    <property type="nucleotide sequence ID" value="NZ_CBCRTP010000004.1"/>
</dbReference>
<comment type="similarity">
    <text evidence="1 4">Belongs to the bacterial histone-like protein family.</text>
</comment>
<dbReference type="GO" id="GO:0005829">
    <property type="term" value="C:cytosol"/>
    <property type="evidence" value="ECO:0007669"/>
    <property type="project" value="TreeGrafter"/>
</dbReference>
<dbReference type="Proteomes" id="UP000052245">
    <property type="component" value="Unassembled WGS sequence"/>
</dbReference>
<dbReference type="PANTHER" id="PTHR33175:SF3">
    <property type="entry name" value="DNA-BINDING PROTEIN HU-BETA"/>
    <property type="match status" value="1"/>
</dbReference>
<dbReference type="AlphaFoldDB" id="A0A2S5J3Z1"/>
<protein>
    <submittedName>
        <fullName evidence="5">DNA-binding protein HU 1 (DNA-binding protein II) (HB)</fullName>
    </submittedName>
    <submittedName>
        <fullName evidence="8">HU family DNA-binding protein</fullName>
    </submittedName>
</protein>
<dbReference type="SMART" id="SM00411">
    <property type="entry name" value="BHL"/>
    <property type="match status" value="1"/>
</dbReference>
<proteinExistence type="inferred from homology"/>
<evidence type="ECO:0000256" key="2">
    <source>
        <dbReference type="ARBA" id="ARBA00023067"/>
    </source>
</evidence>
<name>A0A2S5J3Z1_CAMHY</name>
<dbReference type="EMBL" id="FAVC01000001">
    <property type="protein sequence ID" value="CUU73479.1"/>
    <property type="molecule type" value="Genomic_DNA"/>
</dbReference>
<evidence type="ECO:0000256" key="3">
    <source>
        <dbReference type="ARBA" id="ARBA00023125"/>
    </source>
</evidence>
<evidence type="ECO:0000313" key="9">
    <source>
        <dbReference type="Proteomes" id="UP000052237"/>
    </source>
</evidence>
<dbReference type="SUPFAM" id="SSF47729">
    <property type="entry name" value="IHF-like DNA-binding proteins"/>
    <property type="match status" value="1"/>
</dbReference>
<dbReference type="Proteomes" id="UP000052237">
    <property type="component" value="Unassembled WGS sequence"/>
</dbReference>
<reference evidence="8 12" key="2">
    <citation type="submission" date="2017-06" db="EMBL/GenBank/DDBJ databases">
        <title>Updating the genomic taxonomy and epidemiology of Campylobacter hyointestinalis; discovery in New Zealand farmed ruminants.</title>
        <authorList>
            <person name="Wilkinson D.A."/>
            <person name="Fayaz A."/>
            <person name="Biggs P.J."/>
            <person name="Midwinter A.C."/>
        </authorList>
    </citation>
    <scope>NUCLEOTIDE SEQUENCE [LARGE SCALE GENOMIC DNA]</scope>
    <source>
        <strain evidence="8 12">S1614a</strain>
    </source>
</reference>
<sequence length="101" mass="10598">MKKSDFIDLVSKKAGLTKKDTAGVVDAVIESITESLAKGNGVNFIGFGSFSVVDKAAREGKVPGSNKTYKTPATKAVKFKVGKGLKETVSSVCVKKCGNKK</sequence>
<dbReference type="CDD" id="cd13831">
    <property type="entry name" value="HU"/>
    <property type="match status" value="1"/>
</dbReference>
<keyword evidence="9" id="KW-1185">Reference proteome</keyword>
<evidence type="ECO:0000313" key="12">
    <source>
        <dbReference type="Proteomes" id="UP000239685"/>
    </source>
</evidence>
<dbReference type="Proteomes" id="UP000052257">
    <property type="component" value="Unassembled WGS sequence"/>
</dbReference>
<dbReference type="InterPro" id="IPR010992">
    <property type="entry name" value="IHF-like_DNA-bd_dom_sf"/>
</dbReference>
<dbReference type="EMBL" id="NIQP01000001">
    <property type="protein sequence ID" value="PPB72851.1"/>
    <property type="molecule type" value="Genomic_DNA"/>
</dbReference>